<feature type="region of interest" description="Disordered" evidence="1">
    <location>
        <begin position="1"/>
        <end position="51"/>
    </location>
</feature>
<feature type="compositionally biased region" description="Polar residues" evidence="1">
    <location>
        <begin position="464"/>
        <end position="475"/>
    </location>
</feature>
<feature type="domain" description="Ysc84 actin-binding" evidence="2">
    <location>
        <begin position="136"/>
        <end position="259"/>
    </location>
</feature>
<reference evidence="3" key="1">
    <citation type="journal article" date="2020" name="Front. Microbiol.">
        <title>Gene regulatory networks of Penicillium echinulatum 2HH and Penicillium oxalicum 114-2 inferred by a computational biology approach.</title>
        <authorList>
            <person name="Lenz A.R."/>
            <person name="Galan-Vasquez E."/>
            <person name="Balbinot E."/>
            <person name="De Abreu F.P."/>
            <person name="De Oliveira N.S."/>
            <person name="Da Rosa L.O."/>
            <person name="De Avila E Silva S."/>
            <person name="Camassola M."/>
            <person name="Dillon A.J.P."/>
            <person name="Perez-Rueda E."/>
        </authorList>
    </citation>
    <scope>NUCLEOTIDE SEQUENCE</scope>
    <source>
        <strain evidence="3">S1M29</strain>
    </source>
</reference>
<dbReference type="InterPro" id="IPR051702">
    <property type="entry name" value="SH3_domain_YSC84-like"/>
</dbReference>
<feature type="compositionally biased region" description="Low complexity" evidence="1">
    <location>
        <begin position="424"/>
        <end position="434"/>
    </location>
</feature>
<evidence type="ECO:0000313" key="4">
    <source>
        <dbReference type="Proteomes" id="UP000631181"/>
    </source>
</evidence>
<dbReference type="OrthoDB" id="10255128at2759"/>
<dbReference type="PANTHER" id="PTHR15629">
    <property type="entry name" value="SH3YL1 PROTEIN"/>
    <property type="match status" value="1"/>
</dbReference>
<keyword evidence="4" id="KW-1185">Reference proteome</keyword>
<proteinExistence type="predicted"/>
<protein>
    <recommendedName>
        <fullName evidence="2">Ysc84 actin-binding domain-containing protein</fullName>
    </recommendedName>
</protein>
<evidence type="ECO:0000256" key="1">
    <source>
        <dbReference type="SAM" id="MobiDB-lite"/>
    </source>
</evidence>
<evidence type="ECO:0000313" key="3">
    <source>
        <dbReference type="EMBL" id="KAF7719824.1"/>
    </source>
</evidence>
<feature type="compositionally biased region" description="Low complexity" evidence="1">
    <location>
        <begin position="1"/>
        <end position="39"/>
    </location>
</feature>
<dbReference type="GO" id="GO:0030479">
    <property type="term" value="C:actin cortical patch"/>
    <property type="evidence" value="ECO:0007669"/>
    <property type="project" value="TreeGrafter"/>
</dbReference>
<feature type="region of interest" description="Disordered" evidence="1">
    <location>
        <begin position="264"/>
        <end position="485"/>
    </location>
</feature>
<organism evidence="3 4">
    <name type="scientific">Penicillium ucsense</name>
    <dbReference type="NCBI Taxonomy" id="2839758"/>
    <lineage>
        <taxon>Eukaryota</taxon>
        <taxon>Fungi</taxon>
        <taxon>Dikarya</taxon>
        <taxon>Ascomycota</taxon>
        <taxon>Pezizomycotina</taxon>
        <taxon>Eurotiomycetes</taxon>
        <taxon>Eurotiomycetidae</taxon>
        <taxon>Eurotiales</taxon>
        <taxon>Aspergillaceae</taxon>
        <taxon>Penicillium</taxon>
    </lineage>
</organism>
<dbReference type="Proteomes" id="UP000631181">
    <property type="component" value="Unassembled WGS sequence"/>
</dbReference>
<dbReference type="GO" id="GO:0051666">
    <property type="term" value="P:actin cortical patch localization"/>
    <property type="evidence" value="ECO:0007669"/>
    <property type="project" value="TreeGrafter"/>
</dbReference>
<accession>A0A8J8WAN6</accession>
<sequence length="485" mass="49959">MSSTTQAAASSQEPAPSETAPADATTTTSPASTPTSSDSRQTPIAGRRVPIHNPFPASLASECKKAGQIIDSFVNPQYAGLEGTIPQRILGPAKGLVICSVFKAGFLGSVRFGSGLIICRLPNGNWSAPSAISLGGLGAGGQFGMEFTNFIFVLNTDAAVKTFINSGTLTLGGNISIAFGTGRSAETAAMIGTKGISNIFAYSKTRGIYGGLTFEGGIITERSSTNKTLYKRKVKAKDLLTGEIPPPPQAEPLMRILNSECFRPPSTTANVPPAAPSGAAPVPEGAGGSSSAGVVEQPVEPVPHSEGHELGASHSSDIAEQHAPSANREDGTAAGDGAELQTSSFTVPVPNQGTEASRSTVAAEQAEPVGTETRQLPVSEPQNSINVSESLHTTDTSRPSVEQAHDTGNNTSEVQQPAVPAEGTEPPQEPQSSLEETEQVPSIAERGDKVTVSGDEPSREKPQMSEQDAPANSQALADPSARLPS</sequence>
<feature type="compositionally biased region" description="Polar residues" evidence="1">
    <location>
        <begin position="340"/>
        <end position="362"/>
    </location>
</feature>
<dbReference type="GO" id="GO:0051017">
    <property type="term" value="P:actin filament bundle assembly"/>
    <property type="evidence" value="ECO:0007669"/>
    <property type="project" value="TreeGrafter"/>
</dbReference>
<feature type="compositionally biased region" description="Polar residues" evidence="1">
    <location>
        <begin position="372"/>
        <end position="415"/>
    </location>
</feature>
<comment type="caution">
    <text evidence="3">The sequence shown here is derived from an EMBL/GenBank/DDBJ whole genome shotgun (WGS) entry which is preliminary data.</text>
</comment>
<name>A0A8J8WAN6_9EURO</name>
<dbReference type="EMBL" id="WIWV01000003">
    <property type="protein sequence ID" value="KAF7719824.1"/>
    <property type="molecule type" value="Genomic_DNA"/>
</dbReference>
<dbReference type="InterPro" id="IPR007461">
    <property type="entry name" value="Ysc84_actin-binding"/>
</dbReference>
<gene>
    <name evidence="3" type="ORF">PECM_004611</name>
</gene>
<dbReference type="GO" id="GO:0035091">
    <property type="term" value="F:phosphatidylinositol binding"/>
    <property type="evidence" value="ECO:0007669"/>
    <property type="project" value="TreeGrafter"/>
</dbReference>
<dbReference type="PANTHER" id="PTHR15629:SF2">
    <property type="entry name" value="SH3 DOMAIN-CONTAINING YSC84-LIKE PROTEIN 1"/>
    <property type="match status" value="1"/>
</dbReference>
<evidence type="ECO:0000259" key="2">
    <source>
        <dbReference type="Pfam" id="PF04366"/>
    </source>
</evidence>
<dbReference type="GO" id="GO:0051015">
    <property type="term" value="F:actin filament binding"/>
    <property type="evidence" value="ECO:0007669"/>
    <property type="project" value="TreeGrafter"/>
</dbReference>
<dbReference type="Pfam" id="PF04366">
    <property type="entry name" value="Ysc84"/>
    <property type="match status" value="1"/>
</dbReference>
<dbReference type="AlphaFoldDB" id="A0A8J8WAN6"/>